<evidence type="ECO:0000256" key="1">
    <source>
        <dbReference type="SAM" id="MobiDB-lite"/>
    </source>
</evidence>
<dbReference type="AlphaFoldDB" id="D9SUC3"/>
<dbReference type="RefSeq" id="WP_010073262.1">
    <property type="nucleotide sequence ID" value="NC_014393.1"/>
</dbReference>
<reference evidence="2 3" key="1">
    <citation type="submission" date="2010-08" db="EMBL/GenBank/DDBJ databases">
        <title>Complete sequence of Clostridium cellulovorans 743B.</title>
        <authorList>
            <consortium name="US DOE Joint Genome Institute"/>
            <person name="Lucas S."/>
            <person name="Copeland A."/>
            <person name="Lapidus A."/>
            <person name="Cheng J.-F."/>
            <person name="Bruce D."/>
            <person name="Goodwin L."/>
            <person name="Pitluck S."/>
            <person name="Chertkov O."/>
            <person name="Detter J.C."/>
            <person name="Han C."/>
            <person name="Tapia R."/>
            <person name="Land M."/>
            <person name="Hauser L."/>
            <person name="Chang Y.-J."/>
            <person name="Jeffries C."/>
            <person name="Kyrpides N."/>
            <person name="Ivanova N."/>
            <person name="Mikhailova N."/>
            <person name="Hemme C.L."/>
            <person name="Woyke T."/>
        </authorList>
    </citation>
    <scope>NUCLEOTIDE SEQUENCE [LARGE SCALE GENOMIC DNA]</scope>
    <source>
        <strain evidence="3">ATCC 35296 / DSM 3052 / OCM 3 / 743B</strain>
    </source>
</reference>
<name>D9SUC3_CLOC7</name>
<feature type="compositionally biased region" description="Low complexity" evidence="1">
    <location>
        <begin position="28"/>
        <end position="42"/>
    </location>
</feature>
<dbReference type="HOGENOM" id="CLU_099774_0_0_9"/>
<accession>D9SUC3</accession>
<sequence length="243" mass="26742">MKKKLIISSILIIAITGSFYGINTISSKGDSKSSSINTTNNSAEEISQDDAENKELKEIKVEKENIEVVNMSGKMSKIYRDVDSLEQESGLVVEGTVISNEYIEENLITFTISTVKVTKVLKGNDVVKAGDTVKMLQTGGIMTVKSNPSTAKEFDDPKEVEKNIGKKVEIALEGVPVLKEGESAIIFLQKYQGSIVKDGFVATGDYQGRFKIKNDETAEPQSDILKETYKAYTVEDFENSICK</sequence>
<dbReference type="Proteomes" id="UP000002730">
    <property type="component" value="Chromosome"/>
</dbReference>
<evidence type="ECO:0000313" key="2">
    <source>
        <dbReference type="EMBL" id="ADL52878.1"/>
    </source>
</evidence>
<dbReference type="EMBL" id="CP002160">
    <property type="protein sequence ID" value="ADL52878.1"/>
    <property type="molecule type" value="Genomic_DNA"/>
</dbReference>
<proteinExistence type="predicted"/>
<dbReference type="OrthoDB" id="2084383at2"/>
<keyword evidence="3" id="KW-1185">Reference proteome</keyword>
<gene>
    <name evidence="2" type="ordered locus">Clocel_3192</name>
</gene>
<dbReference type="KEGG" id="ccb:Clocel_3192"/>
<evidence type="ECO:0000313" key="3">
    <source>
        <dbReference type="Proteomes" id="UP000002730"/>
    </source>
</evidence>
<dbReference type="eggNOG" id="ENOG5033FPY">
    <property type="taxonomic scope" value="Bacteria"/>
</dbReference>
<feature type="region of interest" description="Disordered" evidence="1">
    <location>
        <begin position="28"/>
        <end position="49"/>
    </location>
</feature>
<organism evidence="2 3">
    <name type="scientific">Clostridium cellulovorans (strain ATCC 35296 / DSM 3052 / OCM 3 / 743B)</name>
    <dbReference type="NCBI Taxonomy" id="573061"/>
    <lineage>
        <taxon>Bacteria</taxon>
        <taxon>Bacillati</taxon>
        <taxon>Bacillota</taxon>
        <taxon>Clostridia</taxon>
        <taxon>Eubacteriales</taxon>
        <taxon>Clostridiaceae</taxon>
        <taxon>Clostridium</taxon>
    </lineage>
</organism>
<protein>
    <submittedName>
        <fullName evidence="2">Uncharacterized protein</fullName>
    </submittedName>
</protein>